<evidence type="ECO:0000313" key="2">
    <source>
        <dbReference type="Proteomes" id="UP001148629"/>
    </source>
</evidence>
<dbReference type="Proteomes" id="UP001148629">
    <property type="component" value="Unassembled WGS sequence"/>
</dbReference>
<evidence type="ECO:0000313" key="1">
    <source>
        <dbReference type="EMBL" id="KAJ3523586.1"/>
    </source>
</evidence>
<sequence length="527" mass="57949">MPPRKGGKSAQYGRHKRQATEFGQLDTTPTSRHLKSPDKAQPRQSVSTSQYQRAKGTQAPSQEKRSTNRTSSFSVDEFDDGVDDVDLIKLATTEEAKTQPAYDNDFSWSETDSQARRSSPVQEESPEDIWEFENQASLRDPFSSPKSGLGKLPNTQPLPSQPTNDPRPATSKQSLAGVDFSETASTARRSSPYVSQAATSQVAIEESWELEENNPLNLPSTIPDSAPLPKMTPFPQEVAREHLPADELYDVTPPRGRGQPPAVSPSMQSEPIHAIPMPRHDPTPPGTTRTMQAQSRSLRLPKRSLTEILEDELGPVEKEVPTPAPEKTHPRGSHIKTEKKKPSQAKPLSREKRASPMAQDESTAASGPKGRKRKQRAKTPIQFDDATQEVKDIPRPQEVVEAKKMPVVTALKKSSAAASSPTTNTRKKAAPKTTRKAAPKPTARKEPPLKKRKTTVREEIEDKPPIIVKIAEIVDPSPAKNTRAKAARAKAKTAPEIEALENQRSRKVTNDAPRVDSGSNCGLKRPR</sequence>
<dbReference type="EMBL" id="JANRMS010002226">
    <property type="protein sequence ID" value="KAJ3523586.1"/>
    <property type="molecule type" value="Genomic_DNA"/>
</dbReference>
<protein>
    <submittedName>
        <fullName evidence="1">Uncharacterized protein</fullName>
    </submittedName>
</protein>
<organism evidence="1 2">
    <name type="scientific">Fusarium decemcellulare</name>
    <dbReference type="NCBI Taxonomy" id="57161"/>
    <lineage>
        <taxon>Eukaryota</taxon>
        <taxon>Fungi</taxon>
        <taxon>Dikarya</taxon>
        <taxon>Ascomycota</taxon>
        <taxon>Pezizomycotina</taxon>
        <taxon>Sordariomycetes</taxon>
        <taxon>Hypocreomycetidae</taxon>
        <taxon>Hypocreales</taxon>
        <taxon>Nectriaceae</taxon>
        <taxon>Fusarium</taxon>
        <taxon>Fusarium decemcellulare species complex</taxon>
    </lineage>
</organism>
<accession>A0ACC1RQN7</accession>
<name>A0ACC1RQN7_9HYPO</name>
<reference evidence="1" key="1">
    <citation type="submission" date="2022-08" db="EMBL/GenBank/DDBJ databases">
        <title>Genome Sequence of Fusarium decemcellulare.</title>
        <authorList>
            <person name="Buettner E."/>
        </authorList>
    </citation>
    <scope>NUCLEOTIDE SEQUENCE</scope>
    <source>
        <strain evidence="1">Babe19</strain>
    </source>
</reference>
<comment type="caution">
    <text evidence="1">The sequence shown here is derived from an EMBL/GenBank/DDBJ whole genome shotgun (WGS) entry which is preliminary data.</text>
</comment>
<proteinExistence type="predicted"/>
<gene>
    <name evidence="1" type="ORF">NM208_g12394</name>
</gene>
<keyword evidence="2" id="KW-1185">Reference proteome</keyword>